<dbReference type="EMBL" id="CP098023">
    <property type="protein sequence ID" value="WKD49314.1"/>
    <property type="molecule type" value="Genomic_DNA"/>
</dbReference>
<name>A0ABY9E8D8_9GAMM</name>
<dbReference type="InterPro" id="IPR008707">
    <property type="entry name" value="B-propeller_PilY1"/>
</dbReference>
<reference evidence="8 9" key="1">
    <citation type="submission" date="2022-05" db="EMBL/GenBank/DDBJ databases">
        <title>Microbulbifer sp. nov., isolated from sponge.</title>
        <authorList>
            <person name="Gao L."/>
        </authorList>
    </citation>
    <scope>NUCLEOTIDE SEQUENCE [LARGE SCALE GENOMIC DNA]</scope>
    <source>
        <strain evidence="8 9">MI-G</strain>
    </source>
</reference>
<evidence type="ECO:0000259" key="7">
    <source>
        <dbReference type="Pfam" id="PF05567"/>
    </source>
</evidence>
<evidence type="ECO:0000256" key="4">
    <source>
        <dbReference type="ARBA" id="ARBA00022723"/>
    </source>
</evidence>
<evidence type="ECO:0000256" key="5">
    <source>
        <dbReference type="ARBA" id="ARBA00022837"/>
    </source>
</evidence>
<evidence type="ECO:0000256" key="3">
    <source>
        <dbReference type="ARBA" id="ARBA00022558"/>
    </source>
</evidence>
<proteinExistence type="inferred from homology"/>
<gene>
    <name evidence="8" type="ORF">M8T91_15635</name>
</gene>
<evidence type="ECO:0000313" key="8">
    <source>
        <dbReference type="EMBL" id="WKD49314.1"/>
    </source>
</evidence>
<keyword evidence="4" id="KW-0479">Metal-binding</keyword>
<sequence>MLNRKTRRKNGIALLGGLFGLATVHSALSVPLSQQPLFLRTGADPNIMFILDDSGSMQFEVTPSAGVNYFNNLDRVAYVYPNGVCPYAKNRNSGCDYWQGGDQAVPQFGRNNKWAAYYRSSQNNKTYYNPAQRYDPWAGEDGTSWPMADPKKAYHNPANPTRGVRNLTIDNSQSARCWLRNQASKNSSRRNACYGARLSFFPATYFHYSGSGSVFNPANYTRIEIKPGRTYPGGTRRSDCAKPAACTYQEEIQNFANWYSYYRSRGLLARAGVGRAFASQGSELRVGFGTLNTGSRQVDGKRTSTIISGVRTFSDQDREDFFDNLYESDIPNAGTPLLAALRSAGNYYSREDSRGPWATRPGTNAAGAQVACRASYTILMTDGYGSDYSSVSGFGNADGDNGAPFNDARSNTLADIAMEYWENDLHTRLDNKVETKKDPATWQHMVTFGVGLGVTGSVDPEGAFAAIESKTPIAWPNPRDGSNSAKLDDLLHASVNSHGGFYSASDATTFSQQLSKVLSEIGSRQGSASSVAANSTRLGTDTAIFQALFNSNDWSGEVRAIRLKEDGTLANTFLWSTSDSGKIPATGRKILTYTDSGTVEFLWDNLTTAQQTALIGSDDEQTGKDRLDWVRGETIDGLRTRSTLLGDVVNASPALAGDREFYYAALPSRLGGDTYATYHADKKKERTQVLYASANDGMLHGFNAETGKEVVAYVPTGAYPKFTKLAAIDYGTPDNQHQYLVDGPLYISDAYFNSKWANVLVGTYGAGAKGLFVLDVTNPSSPRVLFELDGTHPDIGNIVGKPLIAPTLDGWKLIFGNGYNSGNDRAALVIVDLANPNDIRVLPTNGSVQNGMTTPSLLINSSGIVKAAYAGDLLGNMWKFDLGGAVTDWGSAFGNSPLFTARDPNGRVQPITAAATLGPNPAVQGALMVYFGTGSYLTQSDNAAGSVVNSFYGIVDKNEPITKTDRSSLMEKTIVERGNSRTITGDAETSWWENKSGWFLDFNLTPSDITGERVISKPLLIYDRLIFPTLITSEDPCTFGASGWTMELIAFGDKRYTSETILGESGNKKDESAVISFSDVIIDGKDIFLPKVNTSGEPNLTDGRLFDGKNRMSWKRIR</sequence>
<protein>
    <submittedName>
        <fullName evidence="8">PilC/PilY family type IV pilus protein</fullName>
    </submittedName>
</protein>
<evidence type="ECO:0000256" key="2">
    <source>
        <dbReference type="ARBA" id="ARBA00008387"/>
    </source>
</evidence>
<accession>A0ABY9E8D8</accession>
<evidence type="ECO:0000256" key="1">
    <source>
        <dbReference type="ARBA" id="ARBA00004561"/>
    </source>
</evidence>
<comment type="similarity">
    <text evidence="2">Belongs to the PilY1 family.</text>
</comment>
<organism evidence="8 9">
    <name type="scientific">Microbulbifer spongiae</name>
    <dbReference type="NCBI Taxonomy" id="2944933"/>
    <lineage>
        <taxon>Bacteria</taxon>
        <taxon>Pseudomonadati</taxon>
        <taxon>Pseudomonadota</taxon>
        <taxon>Gammaproteobacteria</taxon>
        <taxon>Cellvibrionales</taxon>
        <taxon>Microbulbiferaceae</taxon>
        <taxon>Microbulbifer</taxon>
    </lineage>
</organism>
<keyword evidence="9" id="KW-1185">Reference proteome</keyword>
<dbReference type="InterPro" id="IPR011047">
    <property type="entry name" value="Quinoprotein_ADH-like_sf"/>
</dbReference>
<comment type="subcellular location">
    <subcellularLocation>
        <location evidence="1">Fimbrium</location>
    </subcellularLocation>
</comment>
<evidence type="ECO:0000256" key="6">
    <source>
        <dbReference type="ARBA" id="ARBA00023263"/>
    </source>
</evidence>
<dbReference type="Pfam" id="PF05567">
    <property type="entry name" value="T4P_PilY1"/>
    <property type="match status" value="1"/>
</dbReference>
<keyword evidence="3" id="KW-1029">Fimbrium biogenesis</keyword>
<keyword evidence="5" id="KW-0106">Calcium</keyword>
<dbReference type="RefSeq" id="WP_301415105.1">
    <property type="nucleotide sequence ID" value="NZ_CP098023.1"/>
</dbReference>
<feature type="domain" description="PilY1 beta-propeller" evidence="7">
    <location>
        <begin position="645"/>
        <end position="959"/>
    </location>
</feature>
<dbReference type="Proteomes" id="UP001321520">
    <property type="component" value="Chromosome"/>
</dbReference>
<dbReference type="SUPFAM" id="SSF50998">
    <property type="entry name" value="Quinoprotein alcohol dehydrogenase-like"/>
    <property type="match status" value="1"/>
</dbReference>
<keyword evidence="6" id="KW-0281">Fimbrium</keyword>
<evidence type="ECO:0000313" key="9">
    <source>
        <dbReference type="Proteomes" id="UP001321520"/>
    </source>
</evidence>